<dbReference type="InterPro" id="IPR016431">
    <property type="entry name" value="Pyrv-formate_lyase-activ_prd"/>
</dbReference>
<evidence type="ECO:0000313" key="7">
    <source>
        <dbReference type="Proteomes" id="UP000481852"/>
    </source>
</evidence>
<dbReference type="SFLD" id="SFLDS00029">
    <property type="entry name" value="Radical_SAM"/>
    <property type="match status" value="1"/>
</dbReference>
<sequence>MNATDQYMRACRLCPRNCGTNRLSGACGACGVPAEVYVARAALHAWEEPCISGHNGSGAVFFAGCGLKCVFCQNSAISGTSVSKNLTENNLPICRVAVPGKPVTVSHLAAVFLRLQNEQHANNINLVTAAQYIPQVAQALKVAKAQGLRIPVVYNSSGYEKVISLRLLEGLVDVWLPDFKYMDPELAAAYSHAPDYPEIAKRAIAEMVRQAGEPEFYEETRWGTDGEPMPAGSGAKLMKKGVIVRHLLLPGHVKNAKAVVQYLHETYGNSIYISMMNQYTPMGNNCKDPLLARKVTKREYERLTEYAVGIGVEYGFIQEGETAKESFIPSWNGEGV</sequence>
<dbReference type="PANTHER" id="PTHR43075:SF1">
    <property type="entry name" value="FORMATE LYASE ACTIVATING ENZYME, PUTATIVE (AFU_ORTHOLOGUE AFUA_2G15630)-RELATED"/>
    <property type="match status" value="1"/>
</dbReference>
<dbReference type="InterPro" id="IPR007197">
    <property type="entry name" value="rSAM"/>
</dbReference>
<keyword evidence="2 5" id="KW-0479">Metal-binding</keyword>
<feature type="binding site" evidence="5">
    <location>
        <position position="72"/>
    </location>
    <ligand>
        <name>[4Fe-4S] cluster</name>
        <dbReference type="ChEBI" id="CHEBI:49883"/>
        <note>4Fe-4S-S-AdoMet</note>
    </ligand>
</feature>
<evidence type="ECO:0000256" key="4">
    <source>
        <dbReference type="ARBA" id="ARBA00023014"/>
    </source>
</evidence>
<feature type="binding site" evidence="5">
    <location>
        <position position="69"/>
    </location>
    <ligand>
        <name>[4Fe-4S] cluster</name>
        <dbReference type="ChEBI" id="CHEBI:49883"/>
        <note>4Fe-4S-S-AdoMet</note>
    </ligand>
</feature>
<evidence type="ECO:0000256" key="1">
    <source>
        <dbReference type="ARBA" id="ARBA00022691"/>
    </source>
</evidence>
<dbReference type="Proteomes" id="UP000481852">
    <property type="component" value="Unassembled WGS sequence"/>
</dbReference>
<protein>
    <submittedName>
        <fullName evidence="6">Radical SAM protein</fullName>
    </submittedName>
</protein>
<evidence type="ECO:0000256" key="2">
    <source>
        <dbReference type="ARBA" id="ARBA00022723"/>
    </source>
</evidence>
<organism evidence="6 7">
    <name type="scientific">Porcincola intestinalis</name>
    <dbReference type="NCBI Taxonomy" id="2606632"/>
    <lineage>
        <taxon>Bacteria</taxon>
        <taxon>Bacillati</taxon>
        <taxon>Bacillota</taxon>
        <taxon>Clostridia</taxon>
        <taxon>Lachnospirales</taxon>
        <taxon>Lachnospiraceae</taxon>
        <taxon>Porcincola</taxon>
    </lineage>
</organism>
<dbReference type="RefSeq" id="WP_154526104.1">
    <property type="nucleotide sequence ID" value="NZ_VULZ01000010.1"/>
</dbReference>
<dbReference type="GO" id="GO:0051536">
    <property type="term" value="F:iron-sulfur cluster binding"/>
    <property type="evidence" value="ECO:0007669"/>
    <property type="project" value="UniProtKB-KW"/>
</dbReference>
<keyword evidence="4 5" id="KW-0411">Iron-sulfur</keyword>
<dbReference type="GO" id="GO:0046872">
    <property type="term" value="F:metal ion binding"/>
    <property type="evidence" value="ECO:0007669"/>
    <property type="project" value="UniProtKB-KW"/>
</dbReference>
<proteinExistence type="predicted"/>
<dbReference type="InterPro" id="IPR040085">
    <property type="entry name" value="MJ0674-like"/>
</dbReference>
<reference evidence="6 7" key="1">
    <citation type="submission" date="2019-08" db="EMBL/GenBank/DDBJ databases">
        <title>In-depth cultivation of the pig gut microbiome towards novel bacterial diversity and tailored functional studies.</title>
        <authorList>
            <person name="Wylensek D."/>
            <person name="Hitch T.C.A."/>
            <person name="Clavel T."/>
        </authorList>
    </citation>
    <scope>NUCLEOTIDE SEQUENCE [LARGE SCALE GENOMIC DNA]</scope>
    <source>
        <strain evidence="6 7">Oil+RF-744-WCA-WT-11</strain>
    </source>
</reference>
<dbReference type="PANTHER" id="PTHR43075">
    <property type="entry name" value="FORMATE LYASE ACTIVATING ENZYME, PUTATIVE (AFU_ORTHOLOGUE AFUA_2G15630)-RELATED"/>
    <property type="match status" value="1"/>
</dbReference>
<evidence type="ECO:0000256" key="5">
    <source>
        <dbReference type="PIRSR" id="PIRSR004869-50"/>
    </source>
</evidence>
<dbReference type="AlphaFoldDB" id="A0A6L5X7G7"/>
<evidence type="ECO:0000313" key="6">
    <source>
        <dbReference type="EMBL" id="MSS15358.1"/>
    </source>
</evidence>
<dbReference type="EMBL" id="VULZ01000010">
    <property type="protein sequence ID" value="MSS15358.1"/>
    <property type="molecule type" value="Genomic_DNA"/>
</dbReference>
<evidence type="ECO:0000256" key="3">
    <source>
        <dbReference type="ARBA" id="ARBA00023004"/>
    </source>
</evidence>
<keyword evidence="7" id="KW-1185">Reference proteome</keyword>
<dbReference type="Gene3D" id="3.20.20.70">
    <property type="entry name" value="Aldolase class I"/>
    <property type="match status" value="1"/>
</dbReference>
<name>A0A6L5X7G7_9FIRM</name>
<comment type="caution">
    <text evidence="6">The sequence shown here is derived from an EMBL/GenBank/DDBJ whole genome shotgun (WGS) entry which is preliminary data.</text>
</comment>
<dbReference type="InterPro" id="IPR013785">
    <property type="entry name" value="Aldolase_TIM"/>
</dbReference>
<dbReference type="GO" id="GO:0003824">
    <property type="term" value="F:catalytic activity"/>
    <property type="evidence" value="ECO:0007669"/>
    <property type="project" value="InterPro"/>
</dbReference>
<keyword evidence="3 5" id="KW-0408">Iron</keyword>
<gene>
    <name evidence="6" type="ORF">FYJ35_09975</name>
</gene>
<dbReference type="PIRSF" id="PIRSF004869">
    <property type="entry name" value="PflX_prd"/>
    <property type="match status" value="1"/>
</dbReference>
<comment type="cofactor">
    <cofactor evidence="5">
        <name>[4Fe-4S] cluster</name>
        <dbReference type="ChEBI" id="CHEBI:49883"/>
    </cofactor>
    <text evidence="5">Binds 1 [4Fe-4S] cluster. The cluster is coordinated with 3 cysteines and an exchangeable S-adenosyl-L-methionine.</text>
</comment>
<feature type="binding site" evidence="5">
    <location>
        <position position="65"/>
    </location>
    <ligand>
        <name>[4Fe-4S] cluster</name>
        <dbReference type="ChEBI" id="CHEBI:49883"/>
        <note>4Fe-4S-S-AdoMet</note>
    </ligand>
</feature>
<accession>A0A6L5X7G7</accession>
<keyword evidence="1 5" id="KW-0949">S-adenosyl-L-methionine</keyword>
<dbReference type="SFLD" id="SFLDG01099">
    <property type="entry name" value="Uncharacterised_Radical_SAM_Su"/>
    <property type="match status" value="1"/>
</dbReference>